<sequence length="1382" mass="158914">MSVSNTSELETPTAITVSPFKVTFNPQSIDSLRAGLTVYRHFLEQEEAFDDFYCRIRFCLETGSSDVLGELFDQPLVTLLMRYAGHDDKDIQPELSLARSYLPMESVFFLFACQHPQLEADIEATAKVMCQTSRRINNSSNMWISDADVFGLQALLMIAMHYPRLTYLLAGYIVPNWDTEHAPYGEEVLGVVASHLGYNEHTLKAFCYCDNANAQAQMFNLKYTAYDEQKHALGEHSASLLQIFREDPLEFERFRAALKERFVEQDFLQTNNNEREYCEKPIERIMLSIVSPISWHRDSDNNLETLSQTFIDSPTDDVAADLTLEIEQYLGRPIVAPKVIEEEPLGDLYYTWGTGEEEWKAFVCEGVDNGKALWHYIVSGENPQILDTITPCDIETVAKTGNFKINHHIQYFTGPYECLASQLEHILYNLIADWTMRNQSGEPNEAEGRFKLFRMLDVIHRWNDKHPFHPDFVSKMVEEYQFFTDADFIARFNGDWRILFNRYVESFSSYSGSVDHSDAIAVYRLIADHREQVFELIMQADFADHYHLEVQLTACAVILNFDLEQGLCDQLTGKVSEFLSAHLPAAALAAIDHYSHYDKHPGYDDELTDEQKASSQQQRTAIVSYLDGTHQDQQLATTSLAAYQRCDSFKYQVNPVQPYYLFISHFHKSGQKLLVCADVYARYLTATTPNSTNVFSRRFLDLWLLIAPLKTAYLLSKFYVDEALETQVQYEHLASRLEVLSPVTQQAIIIERRIDDLSYWEDKQALLASLFDAYIAQSEEQNGVIEQALALILPRHKQTFMLELKKYAPQLTLHYFDQEIITVILAQFKRYITRHNSPAHELTLEQQQHFELFNHYLRLDRLADETEISQLTSVLQTEHVSTLKGEYGEAQLATLFWFIQPERQANIMSLFAHTPQLALSELYNEREDDNQESKALWLCQQALQLGAEQSHLLTLMVKNKWLITLKHFAQQDDIIEHLNQLTLEDLEATLIKLAQQGKFEPIFNHYHDHRSRHIRDLIAEIQLGRYAPKPNPGIEIMDYGIYVDGHEGDEVEGTQQEEIEQSEFKTIAQLEHRQQSHLVEIELNRTFGVRLEYFSNDDNDDGEEESPQQVALTIRLHHPYIAQQQGYVSEWQSTIEVDCSAFIGWTMSHKSLCIPGVYRFDIFDDAENLIVTKTFHVMESRPIRVKPIIDLYQSNQLDKQSIGSVNLNREGLAIVAPCHVNSALNLSNRLTTNIAQVYCYQQNKRLALCEIELSHDAAQHWYPAANQLVPSIETRLKGKHLLLGTTAAVEKALAQPKLWKKLLTKAMPAAVFQPDPLQAENVIGLHLNQKGVQVLFGYSTEGELCRVLIVHCKHGLLRRFYLHMMEKLAMKTLAEVGPNPMI</sequence>
<evidence type="ECO:0000313" key="2">
    <source>
        <dbReference type="EMBL" id="ODS05306.1"/>
    </source>
</evidence>
<accession>A0A1E3WHN1</accession>
<dbReference type="Proteomes" id="UP000095131">
    <property type="component" value="Unassembled WGS sequence"/>
</dbReference>
<dbReference type="Pfam" id="PF12975">
    <property type="entry name" value="DUF3859"/>
    <property type="match status" value="1"/>
</dbReference>
<organism evidence="2 3">
    <name type="scientific">Vibrio scophthalmi</name>
    <dbReference type="NCBI Taxonomy" id="45658"/>
    <lineage>
        <taxon>Bacteria</taxon>
        <taxon>Pseudomonadati</taxon>
        <taxon>Pseudomonadota</taxon>
        <taxon>Gammaproteobacteria</taxon>
        <taxon>Vibrionales</taxon>
        <taxon>Vibrionaceae</taxon>
        <taxon>Vibrio</taxon>
    </lineage>
</organism>
<protein>
    <recommendedName>
        <fullName evidence="1">DUF3859 domain-containing protein</fullName>
    </recommendedName>
</protein>
<dbReference type="RefSeq" id="WP_069448192.1">
    <property type="nucleotide sequence ID" value="NZ_CP195090.1"/>
</dbReference>
<gene>
    <name evidence="2" type="ORF">VSF3289_04447</name>
</gene>
<dbReference type="InterPro" id="IPR024331">
    <property type="entry name" value="DUF3859"/>
</dbReference>
<dbReference type="EMBL" id="MDCJ01000007">
    <property type="protein sequence ID" value="ODS05306.1"/>
    <property type="molecule type" value="Genomic_DNA"/>
</dbReference>
<evidence type="ECO:0000259" key="1">
    <source>
        <dbReference type="Pfam" id="PF12975"/>
    </source>
</evidence>
<name>A0A1E3WHN1_9VIBR</name>
<evidence type="ECO:0000313" key="3">
    <source>
        <dbReference type="Proteomes" id="UP000095131"/>
    </source>
</evidence>
<dbReference type="PATRIC" id="fig|45658.8.peg.4434"/>
<reference evidence="2 3" key="1">
    <citation type="submission" date="2016-08" db="EMBL/GenBank/DDBJ databases">
        <title>Genome sequencing of Vibrio scophthalmi strain FP3289, an isolated from Paralichthys olivaceus.</title>
        <authorList>
            <person name="Han H.-J."/>
        </authorList>
    </citation>
    <scope>NUCLEOTIDE SEQUENCE [LARGE SCALE GENOMIC DNA]</scope>
    <source>
        <strain evidence="2 3">FP3289</strain>
    </source>
</reference>
<feature type="domain" description="DUF3859" evidence="1">
    <location>
        <begin position="1034"/>
        <end position="1177"/>
    </location>
</feature>
<comment type="caution">
    <text evidence="2">The sequence shown here is derived from an EMBL/GenBank/DDBJ whole genome shotgun (WGS) entry which is preliminary data.</text>
</comment>
<dbReference type="OrthoDB" id="5826322at2"/>
<proteinExistence type="predicted"/>
<dbReference type="Gene3D" id="2.60.40.2390">
    <property type="match status" value="1"/>
</dbReference>